<dbReference type="Gene3D" id="1.25.40.10">
    <property type="entry name" value="Tetratricopeptide repeat domain"/>
    <property type="match status" value="1"/>
</dbReference>
<name>A0A9N9Y1J5_9HYPO</name>
<feature type="domain" description="Protein kinase" evidence="16">
    <location>
        <begin position="48"/>
        <end position="321"/>
    </location>
</feature>
<dbReference type="GO" id="GO:0005829">
    <property type="term" value="C:cytosol"/>
    <property type="evidence" value="ECO:0007669"/>
    <property type="project" value="TreeGrafter"/>
</dbReference>
<evidence type="ECO:0000256" key="7">
    <source>
        <dbReference type="ARBA" id="ARBA00022777"/>
    </source>
</evidence>
<dbReference type="InterPro" id="IPR008271">
    <property type="entry name" value="Ser/Thr_kinase_AS"/>
</dbReference>
<feature type="repeat" description="TPR" evidence="14">
    <location>
        <begin position="491"/>
        <end position="524"/>
    </location>
</feature>
<evidence type="ECO:0000256" key="8">
    <source>
        <dbReference type="ARBA" id="ARBA00022840"/>
    </source>
</evidence>
<comment type="caution">
    <text evidence="17">The sequence shown here is derived from an EMBL/GenBank/DDBJ whole genome shotgun (WGS) entry which is preliminary data.</text>
</comment>
<dbReference type="Gene3D" id="1.10.510.10">
    <property type="entry name" value="Transferase(Phosphotransferase) domain 1"/>
    <property type="match status" value="1"/>
</dbReference>
<dbReference type="SUPFAM" id="SSF48452">
    <property type="entry name" value="TPR-like"/>
    <property type="match status" value="2"/>
</dbReference>
<evidence type="ECO:0000313" key="18">
    <source>
        <dbReference type="Proteomes" id="UP000754883"/>
    </source>
</evidence>
<dbReference type="InterPro" id="IPR019734">
    <property type="entry name" value="TPR_rpt"/>
</dbReference>
<evidence type="ECO:0000256" key="14">
    <source>
        <dbReference type="PROSITE-ProRule" id="PRU00339"/>
    </source>
</evidence>
<dbReference type="InterPro" id="IPR011009">
    <property type="entry name" value="Kinase-like_dom_sf"/>
</dbReference>
<dbReference type="GO" id="GO:0000045">
    <property type="term" value="P:autophagosome assembly"/>
    <property type="evidence" value="ECO:0007669"/>
    <property type="project" value="TreeGrafter"/>
</dbReference>
<feature type="region of interest" description="Disordered" evidence="15">
    <location>
        <begin position="385"/>
        <end position="413"/>
    </location>
</feature>
<dbReference type="PANTHER" id="PTHR24348">
    <property type="entry name" value="SERINE/THREONINE-PROTEIN KINASE UNC-51-RELATED"/>
    <property type="match status" value="1"/>
</dbReference>
<keyword evidence="5" id="KW-0808">Transferase</keyword>
<dbReference type="CDD" id="cd00180">
    <property type="entry name" value="PKc"/>
    <property type="match status" value="1"/>
</dbReference>
<dbReference type="InterPro" id="IPR045269">
    <property type="entry name" value="Atg1-like"/>
</dbReference>
<keyword evidence="14" id="KW-0802">TPR repeat</keyword>
<dbReference type="GO" id="GO:0034045">
    <property type="term" value="C:phagophore assembly site membrane"/>
    <property type="evidence" value="ECO:0007669"/>
    <property type="project" value="UniProtKB-SubCell"/>
</dbReference>
<evidence type="ECO:0000256" key="3">
    <source>
        <dbReference type="ARBA" id="ARBA00022448"/>
    </source>
</evidence>
<evidence type="ECO:0000256" key="1">
    <source>
        <dbReference type="ARBA" id="ARBA00004623"/>
    </source>
</evidence>
<dbReference type="EMBL" id="CABFNO020001372">
    <property type="protein sequence ID" value="CAG9983772.1"/>
    <property type="molecule type" value="Genomic_DNA"/>
</dbReference>
<keyword evidence="10" id="KW-0072">Autophagy</keyword>
<keyword evidence="3" id="KW-0813">Transport</keyword>
<proteinExistence type="predicted"/>
<evidence type="ECO:0000256" key="4">
    <source>
        <dbReference type="ARBA" id="ARBA00022527"/>
    </source>
</evidence>
<gene>
    <name evidence="17" type="ORF">CBYS24578_00015432</name>
</gene>
<dbReference type="EC" id="2.7.11.1" evidence="2"/>
<dbReference type="Pfam" id="PF00069">
    <property type="entry name" value="Pkinase"/>
    <property type="match status" value="1"/>
</dbReference>
<dbReference type="GO" id="GO:0004674">
    <property type="term" value="F:protein serine/threonine kinase activity"/>
    <property type="evidence" value="ECO:0007669"/>
    <property type="project" value="UniProtKB-KW"/>
</dbReference>
<evidence type="ECO:0000256" key="9">
    <source>
        <dbReference type="ARBA" id="ARBA00022927"/>
    </source>
</evidence>
<dbReference type="SUPFAM" id="SSF56112">
    <property type="entry name" value="Protein kinase-like (PK-like)"/>
    <property type="match status" value="1"/>
</dbReference>
<sequence>MSVSGVVLDDLPELVRDTQLSVRFRSEGSRHYTIHVPPGRRSPKPETWVSRERLGRGGQGAVVLQEKMVDGPGQCQLRAVKTISMPAVSSQTDRALYKRELEAMAKFSQTKYSDQFVKFHGWFTSPGLIHIAMEYCELGDLDKYLLSLSNTRLPEPEAQDITYQILNALTSMHQETFCHGDLKLANILIITAAPSWWVKLADFGLSKRNGVGANNTTTAKGTPNYMPPELLGYKGNPREADPYPVDMWCLGQVGFRLATGRAMFASQADLSRYFYGQTTFRSHLPGEYQLEEAFVSYLESLLAQEPRTRPSSKSSLHHPWVISIRREHPDIHDAQDEASGHDWFSDVLFSDVSGDDTQQTTISLQGAHTPRPLSANATATLGKEDEASAAWPADMTNVSSTKSQTEIVTHPPGPTATHATVISLTQDEASAVWPTNTTTLAVPHIQTQITTAISGQISAISTAATAVSSQPSTATPGQPGQPLQTIFHTEAEKHIASGHECLVAGKYDEAVAEYTKGIELEPLSASHLAQRSGAYWCLSNWNRVMDDCLKIRELEPKNQYALATLFTIFVYATGSPEYALPLLDHIKPPPAEQEIKDARMMKASIDDARQLLDKGGDVQPVFDRLDKAQSKLWRSVGPPDEWRSLRARAHLAMSTQDGLRQAKAITERLVRRRPTNVAFLILHARVQYLSGDFHLGTRHLRKARETGVTDQAGLDDIKKWLDIGEKLGSLISQAKRQYEARNARQAAMLYTEALQVDLTNWAINAVLLHNRALCYVEMGNYRDALGDCEMALLADADLKGIQATKAKITAFQKEPPDTRRRNAIVGRELAQYRQSKSKAINIEAETGEESLFKSFRSLQLNEANQPDTAYSDAMRSTLPAVATSSHGTVSSEDGYINLMIEYQGRDHITKILLTYLDAETLDAHLRTMLGISSLQQLKVERYSDSASTYIPLDPDDKDAYSAFHRAARVKNWFKLRVSDFIPYIQCDRCFSRITGGRHKHCFICNEGDFDICFLCIQAGDGCLGGHHMTERILQNGQFIVVPSN</sequence>
<dbReference type="SMART" id="SM00028">
    <property type="entry name" value="TPR"/>
    <property type="match status" value="3"/>
</dbReference>
<comment type="catalytic activity">
    <reaction evidence="13">
        <text>L-seryl-[protein] + ATP = O-phospho-L-seryl-[protein] + ADP + H(+)</text>
        <dbReference type="Rhea" id="RHEA:17989"/>
        <dbReference type="Rhea" id="RHEA-COMP:9863"/>
        <dbReference type="Rhea" id="RHEA-COMP:11604"/>
        <dbReference type="ChEBI" id="CHEBI:15378"/>
        <dbReference type="ChEBI" id="CHEBI:29999"/>
        <dbReference type="ChEBI" id="CHEBI:30616"/>
        <dbReference type="ChEBI" id="CHEBI:83421"/>
        <dbReference type="ChEBI" id="CHEBI:456216"/>
        <dbReference type="EC" id="2.7.11.1"/>
    </reaction>
</comment>
<feature type="compositionally biased region" description="Polar residues" evidence="15">
    <location>
        <begin position="396"/>
        <end position="407"/>
    </location>
</feature>
<protein>
    <recommendedName>
        <fullName evidence="2">non-specific serine/threonine protein kinase</fullName>
        <ecNumber evidence="2">2.7.11.1</ecNumber>
    </recommendedName>
    <alternativeName>
        <fullName evidence="11">Autophagy-related protein 1</fullName>
    </alternativeName>
</protein>
<evidence type="ECO:0000256" key="15">
    <source>
        <dbReference type="SAM" id="MobiDB-lite"/>
    </source>
</evidence>
<dbReference type="GO" id="GO:0005524">
    <property type="term" value="F:ATP binding"/>
    <property type="evidence" value="ECO:0007669"/>
    <property type="project" value="UniProtKB-KW"/>
</dbReference>
<dbReference type="SMART" id="SM00220">
    <property type="entry name" value="S_TKc"/>
    <property type="match status" value="1"/>
</dbReference>
<dbReference type="InterPro" id="IPR011990">
    <property type="entry name" value="TPR-like_helical_dom_sf"/>
</dbReference>
<evidence type="ECO:0000256" key="13">
    <source>
        <dbReference type="ARBA" id="ARBA00048679"/>
    </source>
</evidence>
<evidence type="ECO:0000256" key="2">
    <source>
        <dbReference type="ARBA" id="ARBA00012513"/>
    </source>
</evidence>
<evidence type="ECO:0000256" key="10">
    <source>
        <dbReference type="ARBA" id="ARBA00023006"/>
    </source>
</evidence>
<evidence type="ECO:0000259" key="16">
    <source>
        <dbReference type="PROSITE" id="PS50011"/>
    </source>
</evidence>
<dbReference type="GO" id="GO:0005776">
    <property type="term" value="C:autophagosome"/>
    <property type="evidence" value="ECO:0007669"/>
    <property type="project" value="TreeGrafter"/>
</dbReference>
<comment type="subcellular location">
    <subcellularLocation>
        <location evidence="1">Preautophagosomal structure membrane</location>
        <topology evidence="1">Peripheral membrane protein</topology>
    </subcellularLocation>
</comment>
<dbReference type="PROSITE" id="PS00108">
    <property type="entry name" value="PROTEIN_KINASE_ST"/>
    <property type="match status" value="1"/>
</dbReference>
<dbReference type="PROSITE" id="PS50011">
    <property type="entry name" value="PROTEIN_KINASE_DOM"/>
    <property type="match status" value="1"/>
</dbReference>
<comment type="catalytic activity">
    <reaction evidence="12">
        <text>L-threonyl-[protein] + ATP = O-phospho-L-threonyl-[protein] + ADP + H(+)</text>
        <dbReference type="Rhea" id="RHEA:46608"/>
        <dbReference type="Rhea" id="RHEA-COMP:11060"/>
        <dbReference type="Rhea" id="RHEA-COMP:11605"/>
        <dbReference type="ChEBI" id="CHEBI:15378"/>
        <dbReference type="ChEBI" id="CHEBI:30013"/>
        <dbReference type="ChEBI" id="CHEBI:30616"/>
        <dbReference type="ChEBI" id="CHEBI:61977"/>
        <dbReference type="ChEBI" id="CHEBI:456216"/>
        <dbReference type="EC" id="2.7.11.1"/>
    </reaction>
</comment>
<dbReference type="OrthoDB" id="2444812at2759"/>
<keyword evidence="4" id="KW-0723">Serine/threonine-protein kinase</keyword>
<dbReference type="GO" id="GO:0010506">
    <property type="term" value="P:regulation of autophagy"/>
    <property type="evidence" value="ECO:0007669"/>
    <property type="project" value="InterPro"/>
</dbReference>
<evidence type="ECO:0000256" key="6">
    <source>
        <dbReference type="ARBA" id="ARBA00022741"/>
    </source>
</evidence>
<evidence type="ECO:0000256" key="11">
    <source>
        <dbReference type="ARBA" id="ARBA00030237"/>
    </source>
</evidence>
<dbReference type="SUPFAM" id="SSF57850">
    <property type="entry name" value="RING/U-box"/>
    <property type="match status" value="1"/>
</dbReference>
<keyword evidence="8" id="KW-0067">ATP-binding</keyword>
<evidence type="ECO:0000256" key="5">
    <source>
        <dbReference type="ARBA" id="ARBA00022679"/>
    </source>
</evidence>
<evidence type="ECO:0000256" key="12">
    <source>
        <dbReference type="ARBA" id="ARBA00047899"/>
    </source>
</evidence>
<dbReference type="PANTHER" id="PTHR24348:SF22">
    <property type="entry name" value="NON-SPECIFIC SERINE_THREONINE PROTEIN KINASE"/>
    <property type="match status" value="1"/>
</dbReference>
<dbReference type="PROSITE" id="PS50005">
    <property type="entry name" value="TPR"/>
    <property type="match status" value="1"/>
</dbReference>
<reference evidence="17" key="1">
    <citation type="submission" date="2021-10" db="EMBL/GenBank/DDBJ databases">
        <authorList>
            <person name="Piombo E."/>
        </authorList>
    </citation>
    <scope>NUCLEOTIDE SEQUENCE</scope>
</reference>
<keyword evidence="6" id="KW-0547">Nucleotide-binding</keyword>
<keyword evidence="9" id="KW-0653">Protein transport</keyword>
<keyword evidence="7" id="KW-0418">Kinase</keyword>
<keyword evidence="18" id="KW-1185">Reference proteome</keyword>
<dbReference type="AlphaFoldDB" id="A0A9N9Y1J5"/>
<accession>A0A9N9Y1J5</accession>
<dbReference type="Proteomes" id="UP000754883">
    <property type="component" value="Unassembled WGS sequence"/>
</dbReference>
<dbReference type="InterPro" id="IPR000719">
    <property type="entry name" value="Prot_kinase_dom"/>
</dbReference>
<evidence type="ECO:0000313" key="17">
    <source>
        <dbReference type="EMBL" id="CAG9983772.1"/>
    </source>
</evidence>
<dbReference type="GO" id="GO:0015031">
    <property type="term" value="P:protein transport"/>
    <property type="evidence" value="ECO:0007669"/>
    <property type="project" value="UniProtKB-KW"/>
</dbReference>
<organism evidence="17 18">
    <name type="scientific">Clonostachys byssicola</name>
    <dbReference type="NCBI Taxonomy" id="160290"/>
    <lineage>
        <taxon>Eukaryota</taxon>
        <taxon>Fungi</taxon>
        <taxon>Dikarya</taxon>
        <taxon>Ascomycota</taxon>
        <taxon>Pezizomycotina</taxon>
        <taxon>Sordariomycetes</taxon>
        <taxon>Hypocreomycetidae</taxon>
        <taxon>Hypocreales</taxon>
        <taxon>Bionectriaceae</taxon>
        <taxon>Clonostachys</taxon>
    </lineage>
</organism>